<evidence type="ECO:0000313" key="11">
    <source>
        <dbReference type="Proteomes" id="UP000748025"/>
    </source>
</evidence>
<dbReference type="GO" id="GO:0009277">
    <property type="term" value="C:fungal-type cell wall"/>
    <property type="evidence" value="ECO:0007669"/>
    <property type="project" value="TreeGrafter"/>
</dbReference>
<dbReference type="InterPro" id="IPR051153">
    <property type="entry name" value="Yeast_CWMannoprotein_PIR"/>
</dbReference>
<dbReference type="PANTHER" id="PTHR47254:SF1">
    <property type="entry name" value="CELL WALL MANNOPROTEIN CIS3-RELATED"/>
    <property type="match status" value="1"/>
</dbReference>
<keyword evidence="4 8" id="KW-0732">Signal</keyword>
<keyword evidence="11" id="KW-1185">Reference proteome</keyword>
<evidence type="ECO:0000256" key="2">
    <source>
        <dbReference type="ARBA" id="ARBA00022512"/>
    </source>
</evidence>
<evidence type="ECO:0000259" key="9">
    <source>
        <dbReference type="Pfam" id="PF22799"/>
    </source>
</evidence>
<evidence type="ECO:0000256" key="1">
    <source>
        <dbReference type="ARBA" id="ARBA00004191"/>
    </source>
</evidence>
<evidence type="ECO:0000256" key="6">
    <source>
        <dbReference type="ARBA" id="ARBA00038219"/>
    </source>
</evidence>
<sequence>MKWSSAAFLGLASTAVAQVGVLKPDSPPPPGCSTTRDGRFQVSIYSLGKSKRDLQKRACGGDGTLVMTLKDGVLKDAKDRTGAIVANRQFQFDGPPQAGSIFTAGFSTCQNGTLALGSSTVFWRCLSGDFYNLYDRNWAPQCEPIEIVATTCDGGSSGSSNGGAGPSPVATSMVQTTVVGVLPDGQPQARPTVVPVPICSIGNGRTTPCASIPPVSQIGDGQIQAPTRAPAPPVSQIGDGQIQAPKSAPPPPPVAQISDGQIQAPTGSVPTPRPVSQIGDGQIQAPTGVATPRPVGQIGDGQIQGPTGPAPTKPAVTPVPTAAAEKVLPGLAAAIAIVGLLL</sequence>
<comment type="caution">
    <text evidence="10">The sequence shown here is derived from an EMBL/GenBank/DDBJ whole genome shotgun (WGS) entry which is preliminary data.</text>
</comment>
<keyword evidence="5" id="KW-0677">Repeat</keyword>
<keyword evidence="2" id="KW-0134">Cell wall</keyword>
<feature type="region of interest" description="Disordered" evidence="7">
    <location>
        <begin position="220"/>
        <end position="274"/>
    </location>
</feature>
<dbReference type="AlphaFoldDB" id="A0A9P7NEX1"/>
<proteinExistence type="inferred from homology"/>
<feature type="chain" id="PRO_5040470782" description="Cell wall mannoprotein PIR1-like C-terminal domain-containing protein" evidence="8">
    <location>
        <begin position="18"/>
        <end position="342"/>
    </location>
</feature>
<dbReference type="Pfam" id="PF00399">
    <property type="entry name" value="PIR"/>
    <property type="match status" value="4"/>
</dbReference>
<dbReference type="InterPro" id="IPR054508">
    <property type="entry name" value="PIR1-like_C"/>
</dbReference>
<keyword evidence="3" id="KW-0964">Secreted</keyword>
<dbReference type="OrthoDB" id="5415592at2759"/>
<organism evidence="10 11">
    <name type="scientific">Claviceps pusilla</name>
    <dbReference type="NCBI Taxonomy" id="123648"/>
    <lineage>
        <taxon>Eukaryota</taxon>
        <taxon>Fungi</taxon>
        <taxon>Dikarya</taxon>
        <taxon>Ascomycota</taxon>
        <taxon>Pezizomycotina</taxon>
        <taxon>Sordariomycetes</taxon>
        <taxon>Hypocreomycetidae</taxon>
        <taxon>Hypocreales</taxon>
        <taxon>Clavicipitaceae</taxon>
        <taxon>Claviceps</taxon>
    </lineage>
</organism>
<dbReference type="PANTHER" id="PTHR47254">
    <property type="entry name" value="CELL WALL MANNOPROTEIN CIS3-RELATED"/>
    <property type="match status" value="1"/>
</dbReference>
<evidence type="ECO:0000256" key="3">
    <source>
        <dbReference type="ARBA" id="ARBA00022525"/>
    </source>
</evidence>
<dbReference type="InterPro" id="IPR000420">
    <property type="entry name" value="Yeast_PIR_rpt"/>
</dbReference>
<evidence type="ECO:0000256" key="5">
    <source>
        <dbReference type="ARBA" id="ARBA00022737"/>
    </source>
</evidence>
<feature type="signal peptide" evidence="8">
    <location>
        <begin position="1"/>
        <end position="17"/>
    </location>
</feature>
<dbReference type="GO" id="GO:0005199">
    <property type="term" value="F:structural constituent of cell wall"/>
    <property type="evidence" value="ECO:0007669"/>
    <property type="project" value="InterPro"/>
</dbReference>
<dbReference type="Pfam" id="PF22799">
    <property type="entry name" value="PIR1-like_C"/>
    <property type="match status" value="1"/>
</dbReference>
<dbReference type="GO" id="GO:0031505">
    <property type="term" value="P:fungal-type cell wall organization"/>
    <property type="evidence" value="ECO:0007669"/>
    <property type="project" value="UniProtKB-ARBA"/>
</dbReference>
<comment type="similarity">
    <text evidence="6">Belongs to the PIR protein family.</text>
</comment>
<accession>A0A9P7NEX1</accession>
<dbReference type="PROSITE" id="PS50256">
    <property type="entry name" value="PIR_REPEAT_2"/>
    <property type="match status" value="4"/>
</dbReference>
<feature type="compositionally biased region" description="Polar residues" evidence="7">
    <location>
        <begin position="258"/>
        <end position="269"/>
    </location>
</feature>
<protein>
    <recommendedName>
        <fullName evidence="9">Cell wall mannoprotein PIR1-like C-terminal domain-containing protein</fullName>
    </recommendedName>
</protein>
<name>A0A9P7NEX1_9HYPO</name>
<feature type="domain" description="Cell wall mannoprotein PIR1-like C-terminal" evidence="9">
    <location>
        <begin position="72"/>
        <end position="145"/>
    </location>
</feature>
<evidence type="ECO:0000313" key="10">
    <source>
        <dbReference type="EMBL" id="KAG6013365.1"/>
    </source>
</evidence>
<reference evidence="10" key="1">
    <citation type="journal article" date="2020" name="bioRxiv">
        <title>Whole genome comparisons of ergot fungi reveals the divergence and evolution of species within the genus Claviceps are the result of varying mechanisms driving genome evolution and host range expansion.</title>
        <authorList>
            <person name="Wyka S.A."/>
            <person name="Mondo S.J."/>
            <person name="Liu M."/>
            <person name="Dettman J."/>
            <person name="Nalam V."/>
            <person name="Broders K.D."/>
        </authorList>
    </citation>
    <scope>NUCLEOTIDE SEQUENCE</scope>
    <source>
        <strain evidence="10">CCC 602</strain>
    </source>
</reference>
<evidence type="ECO:0000256" key="4">
    <source>
        <dbReference type="ARBA" id="ARBA00022729"/>
    </source>
</evidence>
<evidence type="ECO:0000256" key="8">
    <source>
        <dbReference type="SAM" id="SignalP"/>
    </source>
</evidence>
<comment type="subcellular location">
    <subcellularLocation>
        <location evidence="1">Secreted</location>
        <location evidence="1">Cell wall</location>
    </subcellularLocation>
</comment>
<dbReference type="Proteomes" id="UP000748025">
    <property type="component" value="Unassembled WGS sequence"/>
</dbReference>
<gene>
    <name evidence="10" type="ORF">E4U43_007334</name>
</gene>
<evidence type="ECO:0000256" key="7">
    <source>
        <dbReference type="SAM" id="MobiDB-lite"/>
    </source>
</evidence>
<dbReference type="EMBL" id="SRPW01000604">
    <property type="protein sequence ID" value="KAG6013365.1"/>
    <property type="molecule type" value="Genomic_DNA"/>
</dbReference>